<comment type="caution">
    <text evidence="1">The sequence shown here is derived from an EMBL/GenBank/DDBJ whole genome shotgun (WGS) entry which is preliminary data.</text>
</comment>
<dbReference type="AlphaFoldDB" id="A0AAD7AI82"/>
<evidence type="ECO:0000313" key="1">
    <source>
        <dbReference type="EMBL" id="KAJ7359184.1"/>
    </source>
</evidence>
<sequence>MEDEDSPEISLIADLQEALEFIHTVNNPSLDNGDLDAETVARLCDPLMTPLDIIDPVDRHSLDTFLVATHGSVKIYEQNIATYKHWHPDEDILSHAAIKKKVAEWSGQGFKSTRNE</sequence>
<name>A0AAD7AI82_9AGAR</name>
<protein>
    <submittedName>
        <fullName evidence="1">Uncharacterized protein</fullName>
    </submittedName>
</protein>
<gene>
    <name evidence="1" type="ORF">DFH08DRAFT_952349</name>
</gene>
<proteinExistence type="predicted"/>
<accession>A0AAD7AI82</accession>
<dbReference type="Proteomes" id="UP001218218">
    <property type="component" value="Unassembled WGS sequence"/>
</dbReference>
<keyword evidence="2" id="KW-1185">Reference proteome</keyword>
<evidence type="ECO:0000313" key="2">
    <source>
        <dbReference type="Proteomes" id="UP001218218"/>
    </source>
</evidence>
<organism evidence="1 2">
    <name type="scientific">Mycena albidolilacea</name>
    <dbReference type="NCBI Taxonomy" id="1033008"/>
    <lineage>
        <taxon>Eukaryota</taxon>
        <taxon>Fungi</taxon>
        <taxon>Dikarya</taxon>
        <taxon>Basidiomycota</taxon>
        <taxon>Agaricomycotina</taxon>
        <taxon>Agaricomycetes</taxon>
        <taxon>Agaricomycetidae</taxon>
        <taxon>Agaricales</taxon>
        <taxon>Marasmiineae</taxon>
        <taxon>Mycenaceae</taxon>
        <taxon>Mycena</taxon>
    </lineage>
</organism>
<reference evidence="1" key="1">
    <citation type="submission" date="2023-03" db="EMBL/GenBank/DDBJ databases">
        <title>Massive genome expansion in bonnet fungi (Mycena s.s.) driven by repeated elements and novel gene families across ecological guilds.</title>
        <authorList>
            <consortium name="Lawrence Berkeley National Laboratory"/>
            <person name="Harder C.B."/>
            <person name="Miyauchi S."/>
            <person name="Viragh M."/>
            <person name="Kuo A."/>
            <person name="Thoen E."/>
            <person name="Andreopoulos B."/>
            <person name="Lu D."/>
            <person name="Skrede I."/>
            <person name="Drula E."/>
            <person name="Henrissat B."/>
            <person name="Morin E."/>
            <person name="Kohler A."/>
            <person name="Barry K."/>
            <person name="LaButti K."/>
            <person name="Morin E."/>
            <person name="Salamov A."/>
            <person name="Lipzen A."/>
            <person name="Mereny Z."/>
            <person name="Hegedus B."/>
            <person name="Baldrian P."/>
            <person name="Stursova M."/>
            <person name="Weitz H."/>
            <person name="Taylor A."/>
            <person name="Grigoriev I.V."/>
            <person name="Nagy L.G."/>
            <person name="Martin F."/>
            <person name="Kauserud H."/>
        </authorList>
    </citation>
    <scope>NUCLEOTIDE SEQUENCE</scope>
    <source>
        <strain evidence="1">CBHHK002</strain>
    </source>
</reference>
<dbReference type="EMBL" id="JARIHO010000006">
    <property type="protein sequence ID" value="KAJ7359184.1"/>
    <property type="molecule type" value="Genomic_DNA"/>
</dbReference>